<dbReference type="Proteomes" id="UP001601992">
    <property type="component" value="Unassembled WGS sequence"/>
</dbReference>
<name>A0ABW6SEH3_9NOCA</name>
<evidence type="ECO:0000313" key="3">
    <source>
        <dbReference type="Proteomes" id="UP001601992"/>
    </source>
</evidence>
<dbReference type="EMBL" id="JBIAQY010000021">
    <property type="protein sequence ID" value="MFF3573785.1"/>
    <property type="molecule type" value="Genomic_DNA"/>
</dbReference>
<sequence>MSKFPAEELREAYRRFAEVSDRCAETADYSPFVELFTEDCIYVEHCFGEMHGREAVREWIVPLMKSFPNNQMVRYTHDWVFFDDENARVVFSARTHMADPGDGKSYSSTNWTLLDYAGDGLFSREEDIYNPTNFGNLIQQWLEADQRFRSTTQPEGPAAGTDEPE</sequence>
<dbReference type="SUPFAM" id="SSF54427">
    <property type="entry name" value="NTF2-like"/>
    <property type="match status" value="1"/>
</dbReference>
<organism evidence="2 3">
    <name type="scientific">Nocardia jiangxiensis</name>
    <dbReference type="NCBI Taxonomy" id="282685"/>
    <lineage>
        <taxon>Bacteria</taxon>
        <taxon>Bacillati</taxon>
        <taxon>Actinomycetota</taxon>
        <taxon>Actinomycetes</taxon>
        <taxon>Mycobacteriales</taxon>
        <taxon>Nocardiaceae</taxon>
        <taxon>Nocardia</taxon>
    </lineage>
</organism>
<comment type="caution">
    <text evidence="2">The sequence shown here is derived from an EMBL/GenBank/DDBJ whole genome shotgun (WGS) entry which is preliminary data.</text>
</comment>
<dbReference type="Pfam" id="PF12680">
    <property type="entry name" value="SnoaL_2"/>
    <property type="match status" value="1"/>
</dbReference>
<keyword evidence="3" id="KW-1185">Reference proteome</keyword>
<dbReference type="Gene3D" id="3.10.450.50">
    <property type="match status" value="1"/>
</dbReference>
<reference evidence="2 3" key="1">
    <citation type="submission" date="2024-10" db="EMBL/GenBank/DDBJ databases">
        <title>The Natural Products Discovery Center: Release of the First 8490 Sequenced Strains for Exploring Actinobacteria Biosynthetic Diversity.</title>
        <authorList>
            <person name="Kalkreuter E."/>
            <person name="Kautsar S.A."/>
            <person name="Yang D."/>
            <person name="Bader C.D."/>
            <person name="Teijaro C.N."/>
            <person name="Fluegel L."/>
            <person name="Davis C.M."/>
            <person name="Simpson J.R."/>
            <person name="Lauterbach L."/>
            <person name="Steele A.D."/>
            <person name="Gui C."/>
            <person name="Meng S."/>
            <person name="Li G."/>
            <person name="Viehrig K."/>
            <person name="Ye F."/>
            <person name="Su P."/>
            <person name="Kiefer A.F."/>
            <person name="Nichols A."/>
            <person name="Cepeda A.J."/>
            <person name="Yan W."/>
            <person name="Fan B."/>
            <person name="Jiang Y."/>
            <person name="Adhikari A."/>
            <person name="Zheng C.-J."/>
            <person name="Schuster L."/>
            <person name="Cowan T.M."/>
            <person name="Smanski M.J."/>
            <person name="Chevrette M.G."/>
            <person name="De Carvalho L.P.S."/>
            <person name="Shen B."/>
        </authorList>
    </citation>
    <scope>NUCLEOTIDE SEQUENCE [LARGE SCALE GENOMIC DNA]</scope>
    <source>
        <strain evidence="2 3">NPDC002593</strain>
    </source>
</reference>
<gene>
    <name evidence="2" type="ORF">ACFYXQ_39120</name>
</gene>
<evidence type="ECO:0000259" key="1">
    <source>
        <dbReference type="Pfam" id="PF12680"/>
    </source>
</evidence>
<dbReference type="InterPro" id="IPR032710">
    <property type="entry name" value="NTF2-like_dom_sf"/>
</dbReference>
<evidence type="ECO:0000313" key="2">
    <source>
        <dbReference type="EMBL" id="MFF3573785.1"/>
    </source>
</evidence>
<feature type="domain" description="SnoaL-like" evidence="1">
    <location>
        <begin position="23"/>
        <end position="114"/>
    </location>
</feature>
<protein>
    <submittedName>
        <fullName evidence="2">Nuclear transport factor 2 family protein</fullName>
    </submittedName>
</protein>
<proteinExistence type="predicted"/>
<dbReference type="RefSeq" id="WP_387406562.1">
    <property type="nucleotide sequence ID" value="NZ_JBIAQY010000021.1"/>
</dbReference>
<dbReference type="InterPro" id="IPR037401">
    <property type="entry name" value="SnoaL-like"/>
</dbReference>
<accession>A0ABW6SEH3</accession>